<reference evidence="3" key="1">
    <citation type="submission" date="2024-04" db="EMBL/GenBank/DDBJ databases">
        <title>Salinicola lusitanus LLJ914,a marine bacterium isolated from the Okinawa Trough.</title>
        <authorList>
            <person name="Li J."/>
        </authorList>
    </citation>
    <scope>NUCLEOTIDE SEQUENCE [LARGE SCALE GENOMIC DNA]</scope>
</reference>
<dbReference type="EMBL" id="JBBPFD010000012">
    <property type="protein sequence ID" value="KAK7905200.1"/>
    <property type="molecule type" value="Genomic_DNA"/>
</dbReference>
<organism evidence="2 3">
    <name type="scientific">Mugilogobius chulae</name>
    <name type="common">yellowstripe goby</name>
    <dbReference type="NCBI Taxonomy" id="88201"/>
    <lineage>
        <taxon>Eukaryota</taxon>
        <taxon>Metazoa</taxon>
        <taxon>Chordata</taxon>
        <taxon>Craniata</taxon>
        <taxon>Vertebrata</taxon>
        <taxon>Euteleostomi</taxon>
        <taxon>Actinopterygii</taxon>
        <taxon>Neopterygii</taxon>
        <taxon>Teleostei</taxon>
        <taxon>Neoteleostei</taxon>
        <taxon>Acanthomorphata</taxon>
        <taxon>Gobiaria</taxon>
        <taxon>Gobiiformes</taxon>
        <taxon>Gobioidei</taxon>
        <taxon>Gobiidae</taxon>
        <taxon>Gobionellinae</taxon>
        <taxon>Mugilogobius</taxon>
    </lineage>
</organism>
<gene>
    <name evidence="2" type="ORF">WMY93_017807</name>
</gene>
<protein>
    <recommendedName>
        <fullName evidence="4">TNase-like domain-containing protein</fullName>
    </recommendedName>
</protein>
<comment type="caution">
    <text evidence="2">The sequence shown here is derived from an EMBL/GenBank/DDBJ whole genome shotgun (WGS) entry which is preliminary data.</text>
</comment>
<accession>A0AAW0NZH5</accession>
<evidence type="ECO:0000313" key="2">
    <source>
        <dbReference type="EMBL" id="KAK7905200.1"/>
    </source>
</evidence>
<dbReference type="InterPro" id="IPR042421">
    <property type="entry name" value="C3orf33-like"/>
</dbReference>
<proteinExistence type="predicted"/>
<feature type="compositionally biased region" description="Basic and acidic residues" evidence="1">
    <location>
        <begin position="43"/>
        <end position="52"/>
    </location>
</feature>
<dbReference type="InterPro" id="IPR035437">
    <property type="entry name" value="SNase_OB-fold_sf"/>
</dbReference>
<dbReference type="Proteomes" id="UP001460270">
    <property type="component" value="Unassembled WGS sequence"/>
</dbReference>
<feature type="compositionally biased region" description="Basic and acidic residues" evidence="1">
    <location>
        <begin position="360"/>
        <end position="369"/>
    </location>
</feature>
<name>A0AAW0NZH5_9GOBI</name>
<evidence type="ECO:0000313" key="3">
    <source>
        <dbReference type="Proteomes" id="UP001460270"/>
    </source>
</evidence>
<feature type="region of interest" description="Disordered" evidence="1">
    <location>
        <begin position="27"/>
        <end position="52"/>
    </location>
</feature>
<feature type="region of interest" description="Disordered" evidence="1">
    <location>
        <begin position="342"/>
        <end position="371"/>
    </location>
</feature>
<dbReference type="PANTHER" id="PTHR28434">
    <property type="entry name" value="PROTEIN C3ORF33"/>
    <property type="match status" value="1"/>
</dbReference>
<dbReference type="PANTHER" id="PTHR28434:SF1">
    <property type="entry name" value="PROTEIN C3ORF33"/>
    <property type="match status" value="1"/>
</dbReference>
<dbReference type="GO" id="GO:0005615">
    <property type="term" value="C:extracellular space"/>
    <property type="evidence" value="ECO:0007669"/>
    <property type="project" value="TreeGrafter"/>
</dbReference>
<evidence type="ECO:0000256" key="1">
    <source>
        <dbReference type="SAM" id="MobiDB-lite"/>
    </source>
</evidence>
<dbReference type="Gene3D" id="2.40.50.90">
    <property type="match status" value="1"/>
</dbReference>
<sequence length="463" mass="52329">MSIESHWAETVRTEVLLAVPLEAGHGCTQNVNNMPPESAAGKDTGDRQQRHEAKQLSSNIVSLFSQFADDHLTLVRNLSTGLAVVGVIIIARSIKLMTKFHTASQIPLHFVERNVTLYGKVHSVTENSLAVEHVPVHVPVISSFLHKKHNLCPSLLQVHLAGVELTPEGRQWLQENLLPAKMVWIKLISQEDNILYCLVSQNKGVLRTYCINEELLRQGLARTAPITGLIPDSRLYWRLHRRLHRAEVKAERKNRGLWKEDSLWERAKKALRENRILSLIRRVLTKTPEEKWSLVPMDLLRRTFLGRVTKLYEDTAKEPTSLLTMSSRVVNRKGEPQYRRTFDQQQHLPSLTSAPWKNPPGEKETRGGADCETPVCLGGSIKRTGNPWNPIRGSGGFPSPFATRKLLHANQYPERRDCERALETVMGCGFSVAKARKHSNHHNELSVETVVCGRSEESSLRGE</sequence>
<evidence type="ECO:0008006" key="4">
    <source>
        <dbReference type="Google" id="ProtNLM"/>
    </source>
</evidence>
<dbReference type="AlphaFoldDB" id="A0AAW0NZH5"/>
<feature type="compositionally biased region" description="Polar residues" evidence="1">
    <location>
        <begin position="343"/>
        <end position="355"/>
    </location>
</feature>
<dbReference type="SUPFAM" id="SSF50199">
    <property type="entry name" value="Staphylococcal nuclease"/>
    <property type="match status" value="1"/>
</dbReference>
<keyword evidence="3" id="KW-1185">Reference proteome</keyword>